<keyword evidence="1" id="KW-0812">Transmembrane</keyword>
<reference evidence="2" key="1">
    <citation type="submission" date="2022-07" db="EMBL/GenBank/DDBJ databases">
        <title>Enhanced cultured diversity of the mouse gut microbiota enables custom-made synthetic communities.</title>
        <authorList>
            <person name="Afrizal A."/>
        </authorList>
    </citation>
    <scope>NUCLEOTIDE SEQUENCE</scope>
    <source>
        <strain evidence="2">DSM 29482</strain>
    </source>
</reference>
<dbReference type="Gene3D" id="1.10.1760.20">
    <property type="match status" value="1"/>
</dbReference>
<gene>
    <name evidence="2" type="primary">thiT</name>
    <name evidence="2" type="ORF">NSA23_00475</name>
</gene>
<dbReference type="GO" id="GO:0005886">
    <property type="term" value="C:plasma membrane"/>
    <property type="evidence" value="ECO:0007669"/>
    <property type="project" value="InterPro"/>
</dbReference>
<comment type="caution">
    <text evidence="2">The sequence shown here is derived from an EMBL/GenBank/DDBJ whole genome shotgun (WGS) entry which is preliminary data.</text>
</comment>
<evidence type="ECO:0000256" key="1">
    <source>
        <dbReference type="SAM" id="Phobius"/>
    </source>
</evidence>
<keyword evidence="1" id="KW-1133">Transmembrane helix</keyword>
<feature type="transmembrane region" description="Helical" evidence="1">
    <location>
        <begin position="49"/>
        <end position="71"/>
    </location>
</feature>
<dbReference type="AlphaFoldDB" id="A0A9X2MFH2"/>
<keyword evidence="3" id="KW-1185">Reference proteome</keyword>
<organism evidence="2 3">
    <name type="scientific">Anaerosalibacter massiliensis</name>
    <dbReference type="NCBI Taxonomy" id="1347392"/>
    <lineage>
        <taxon>Bacteria</taxon>
        <taxon>Bacillati</taxon>
        <taxon>Bacillota</taxon>
        <taxon>Tissierellia</taxon>
        <taxon>Tissierellales</taxon>
        <taxon>Sporanaerobacteraceae</taxon>
        <taxon>Anaerosalibacter</taxon>
    </lineage>
</organism>
<dbReference type="EMBL" id="JANJZL010000001">
    <property type="protein sequence ID" value="MCR2042578.1"/>
    <property type="molecule type" value="Genomic_DNA"/>
</dbReference>
<dbReference type="RefSeq" id="WP_042682063.1">
    <property type="nucleotide sequence ID" value="NZ_CABKTM010000043.1"/>
</dbReference>
<evidence type="ECO:0000313" key="2">
    <source>
        <dbReference type="EMBL" id="MCR2042578.1"/>
    </source>
</evidence>
<dbReference type="OrthoDB" id="9795813at2"/>
<sequence>MNKKWNVRMLAEGGVMIALSILLSYIIIYEAPQGGSVTAGSMIPIMFFAMRWGVGPGVFVGATYGVLHFILKPNFYHPVQFLLDYLIAYGFLGLAGIAKMKSRKLNGKDYFKIFLGVLLSIGGRFISHLLSGVVFFAEYAGNQNPWIYSAIYNGGYLVPELIISSIILMLLWKPLSKIEK</sequence>
<feature type="transmembrane region" description="Helical" evidence="1">
    <location>
        <begin position="110"/>
        <end position="130"/>
    </location>
</feature>
<proteinExistence type="predicted"/>
<dbReference type="Proteomes" id="UP001142078">
    <property type="component" value="Unassembled WGS sequence"/>
</dbReference>
<dbReference type="NCBIfam" id="TIGR02357">
    <property type="entry name" value="ECF_ThiT_YuaJ"/>
    <property type="match status" value="1"/>
</dbReference>
<accession>A0A9X2MFH2</accession>
<feature type="transmembrane region" description="Helical" evidence="1">
    <location>
        <begin position="77"/>
        <end position="98"/>
    </location>
</feature>
<dbReference type="InterPro" id="IPR012651">
    <property type="entry name" value="Thia_Transptr_ThiT"/>
</dbReference>
<dbReference type="GO" id="GO:0015234">
    <property type="term" value="F:thiamine transmembrane transporter activity"/>
    <property type="evidence" value="ECO:0007669"/>
    <property type="project" value="InterPro"/>
</dbReference>
<protein>
    <submittedName>
        <fullName evidence="2">Energy-coupled thiamine transporter ThiT</fullName>
    </submittedName>
</protein>
<dbReference type="Pfam" id="PF09515">
    <property type="entry name" value="Thia_YuaJ"/>
    <property type="match status" value="1"/>
</dbReference>
<name>A0A9X2MFH2_9FIRM</name>
<feature type="transmembrane region" description="Helical" evidence="1">
    <location>
        <begin position="150"/>
        <end position="172"/>
    </location>
</feature>
<feature type="transmembrane region" description="Helical" evidence="1">
    <location>
        <begin position="6"/>
        <end position="28"/>
    </location>
</feature>
<keyword evidence="1" id="KW-0472">Membrane</keyword>
<evidence type="ECO:0000313" key="3">
    <source>
        <dbReference type="Proteomes" id="UP001142078"/>
    </source>
</evidence>